<name>A0A2V0PEY1_9CHLO</name>
<dbReference type="OrthoDB" id="527209at2759"/>
<dbReference type="EMBL" id="BDRX01000124">
    <property type="protein sequence ID" value="GBF98404.1"/>
    <property type="molecule type" value="Genomic_DNA"/>
</dbReference>
<sequence>MAPQPRAVPKQQVTASSATAVAAASVAAAANAAAAASSAATPAAGEAAGVALLPPPQPPARSRLEVLSSSGEGTIFYPSGHIALTVCRSDDGFFHMFSSDTDRLQVLANFDPDGCGGVNYPDGKPWLVVTREGWSVSSPEGRITCGGRGPRANSAAEPITLEVSPQLTVTFVDRQRIEARLQAGDVDRVLQCGEYSRRQGESSHLEKAGGKGRCLGLMKFDKRQAAAADGAVVRTLPGGKLELDVPAIRRRIEAVGSVYVPKGPQHSVTQRPGVGSLKTLLAGVRAGSPVSPVLSGLDGLQARVRSALGPRHAGLASAPGSRAASAARGAASDAAPPGDFGAPPLTAAQRRIAARLARADASRPTGYVCRRRRLQPISAADFEAAAAAAAAPRDTLIAACVLADWSAVASRLERKHVEAAAFELSEAARERPGGDAARVALRRLDASEAAGLRRRLGAGSVPFFVFLWEGRVVYAGNDIWSKEDLVRRALEGVSAGRRGQGKPLAGFAFADTALDALKPEALRLRRVG</sequence>
<organism evidence="2 3">
    <name type="scientific">Raphidocelis subcapitata</name>
    <dbReference type="NCBI Taxonomy" id="307507"/>
    <lineage>
        <taxon>Eukaryota</taxon>
        <taxon>Viridiplantae</taxon>
        <taxon>Chlorophyta</taxon>
        <taxon>core chlorophytes</taxon>
        <taxon>Chlorophyceae</taxon>
        <taxon>CS clade</taxon>
        <taxon>Sphaeropleales</taxon>
        <taxon>Selenastraceae</taxon>
        <taxon>Raphidocelis</taxon>
    </lineage>
</organism>
<evidence type="ECO:0000259" key="1">
    <source>
        <dbReference type="Pfam" id="PF14977"/>
    </source>
</evidence>
<accession>A0A2V0PEY1</accession>
<dbReference type="InParanoid" id="A0A2V0PEY1"/>
<keyword evidence="3" id="KW-1185">Reference proteome</keyword>
<protein>
    <recommendedName>
        <fullName evidence="1">FAM194 C-terminal domain-containing protein</fullName>
    </recommendedName>
</protein>
<dbReference type="Pfam" id="PF14977">
    <property type="entry name" value="FAM194"/>
    <property type="match status" value="1"/>
</dbReference>
<feature type="domain" description="FAM194 C-terminal" evidence="1">
    <location>
        <begin position="61"/>
        <end position="177"/>
    </location>
</feature>
<comment type="caution">
    <text evidence="2">The sequence shown here is derived from an EMBL/GenBank/DDBJ whole genome shotgun (WGS) entry which is preliminary data.</text>
</comment>
<dbReference type="Proteomes" id="UP000247498">
    <property type="component" value="Unassembled WGS sequence"/>
</dbReference>
<gene>
    <name evidence="2" type="ORF">Rsub_10469</name>
</gene>
<evidence type="ECO:0000313" key="3">
    <source>
        <dbReference type="Proteomes" id="UP000247498"/>
    </source>
</evidence>
<reference evidence="2 3" key="1">
    <citation type="journal article" date="2018" name="Sci. Rep.">
        <title>Raphidocelis subcapitata (=Pseudokirchneriella subcapitata) provides an insight into genome evolution and environmental adaptations in the Sphaeropleales.</title>
        <authorList>
            <person name="Suzuki S."/>
            <person name="Yamaguchi H."/>
            <person name="Nakajima N."/>
            <person name="Kawachi M."/>
        </authorList>
    </citation>
    <scope>NUCLEOTIDE SEQUENCE [LARGE SCALE GENOMIC DNA]</scope>
    <source>
        <strain evidence="2 3">NIES-35</strain>
    </source>
</reference>
<dbReference type="AlphaFoldDB" id="A0A2V0PEY1"/>
<evidence type="ECO:0000313" key="2">
    <source>
        <dbReference type="EMBL" id="GBF98404.1"/>
    </source>
</evidence>
<proteinExistence type="predicted"/>
<dbReference type="InterPro" id="IPR029281">
    <property type="entry name" value="FAM194_C"/>
</dbReference>